<dbReference type="AlphaFoldDB" id="A0A0F9HA86"/>
<sequence length="108" mass="12764">MKFKLNLAERLTLLNLIPKENNFSTLRIIRKFTKELGISDGEYKEFDIVQEGEKITWNVERGLKEKEFEIGEVANQLIVTALEKLDTDKKLEQVHFTIYEKFVKTEKE</sequence>
<proteinExistence type="predicted"/>
<gene>
    <name evidence="1" type="ORF">LCGC14_1728500</name>
</gene>
<name>A0A0F9HA86_9ZZZZ</name>
<dbReference type="EMBL" id="LAZR01015655">
    <property type="protein sequence ID" value="KKM07975.1"/>
    <property type="molecule type" value="Genomic_DNA"/>
</dbReference>
<comment type="caution">
    <text evidence="1">The sequence shown here is derived from an EMBL/GenBank/DDBJ whole genome shotgun (WGS) entry which is preliminary data.</text>
</comment>
<reference evidence="1" key="1">
    <citation type="journal article" date="2015" name="Nature">
        <title>Complex archaea that bridge the gap between prokaryotes and eukaryotes.</title>
        <authorList>
            <person name="Spang A."/>
            <person name="Saw J.H."/>
            <person name="Jorgensen S.L."/>
            <person name="Zaremba-Niedzwiedzka K."/>
            <person name="Martijn J."/>
            <person name="Lind A.E."/>
            <person name="van Eijk R."/>
            <person name="Schleper C."/>
            <person name="Guy L."/>
            <person name="Ettema T.J."/>
        </authorList>
    </citation>
    <scope>NUCLEOTIDE SEQUENCE</scope>
</reference>
<organism evidence="1">
    <name type="scientific">marine sediment metagenome</name>
    <dbReference type="NCBI Taxonomy" id="412755"/>
    <lineage>
        <taxon>unclassified sequences</taxon>
        <taxon>metagenomes</taxon>
        <taxon>ecological metagenomes</taxon>
    </lineage>
</organism>
<protein>
    <submittedName>
        <fullName evidence="1">Uncharacterized protein</fullName>
    </submittedName>
</protein>
<evidence type="ECO:0000313" key="1">
    <source>
        <dbReference type="EMBL" id="KKM07975.1"/>
    </source>
</evidence>
<accession>A0A0F9HA86</accession>